<dbReference type="AlphaFoldDB" id="A0A397Y2U0"/>
<accession>A0A397Y2U0</accession>
<organism evidence="1 2">
    <name type="scientific">Brassica campestris</name>
    <name type="common">Field mustard</name>
    <dbReference type="NCBI Taxonomy" id="3711"/>
    <lineage>
        <taxon>Eukaryota</taxon>
        <taxon>Viridiplantae</taxon>
        <taxon>Streptophyta</taxon>
        <taxon>Embryophyta</taxon>
        <taxon>Tracheophyta</taxon>
        <taxon>Spermatophyta</taxon>
        <taxon>Magnoliopsida</taxon>
        <taxon>eudicotyledons</taxon>
        <taxon>Gunneridae</taxon>
        <taxon>Pentapetalae</taxon>
        <taxon>rosids</taxon>
        <taxon>malvids</taxon>
        <taxon>Brassicales</taxon>
        <taxon>Brassicaceae</taxon>
        <taxon>Brassiceae</taxon>
        <taxon>Brassica</taxon>
    </lineage>
</organism>
<gene>
    <name evidence="1" type="ORF">BRARA_I03714</name>
</gene>
<sequence length="130" mass="15057">MHDINNISNSIGTGGKYNEEGLGEHYRDKVSPCADPVVHIYVITDMSVSDISVSQAEKLLKKLERDYQHTYENYLEARVSIFKYNIIIITCDVFKSRQAGNCIIYYKNLQEKLQSDYEKINNTEAIQRRT</sequence>
<name>A0A397Y2U0_BRACM</name>
<reference evidence="1 2" key="1">
    <citation type="submission" date="2018-06" db="EMBL/GenBank/DDBJ databases">
        <title>WGS assembly of Brassica rapa FPsc.</title>
        <authorList>
            <person name="Bowman J."/>
            <person name="Kohchi T."/>
            <person name="Yamato K."/>
            <person name="Jenkins J."/>
            <person name="Shu S."/>
            <person name="Ishizaki K."/>
            <person name="Yamaoka S."/>
            <person name="Nishihama R."/>
            <person name="Nakamura Y."/>
            <person name="Berger F."/>
            <person name="Adam C."/>
            <person name="Aki S."/>
            <person name="Althoff F."/>
            <person name="Araki T."/>
            <person name="Arteaga-Vazquez M."/>
            <person name="Balasubrmanian S."/>
            <person name="Bauer D."/>
            <person name="Boehm C."/>
            <person name="Briginshaw L."/>
            <person name="Caballero-Perez J."/>
            <person name="Catarino B."/>
            <person name="Chen F."/>
            <person name="Chiyoda S."/>
            <person name="Chovatia M."/>
            <person name="Davies K."/>
            <person name="Delmans M."/>
            <person name="Demura T."/>
            <person name="Dierschke T."/>
            <person name="Dolan L."/>
            <person name="Dorantes-Acosta A."/>
            <person name="Eklund D."/>
            <person name="Florent S."/>
            <person name="Flores-Sandoval E."/>
            <person name="Fujiyama A."/>
            <person name="Fukuzawa H."/>
            <person name="Galik B."/>
            <person name="Grimanelli D."/>
            <person name="Grimwood J."/>
            <person name="Grossniklaus U."/>
            <person name="Hamada T."/>
            <person name="Haseloff J."/>
            <person name="Hetherington A."/>
            <person name="Higo A."/>
            <person name="Hirakawa Y."/>
            <person name="Hundley H."/>
            <person name="Ikeda Y."/>
            <person name="Inoue K."/>
            <person name="Inoue S."/>
            <person name="Ishida S."/>
            <person name="Jia Q."/>
            <person name="Kakita M."/>
            <person name="Kanazawa T."/>
            <person name="Kawai Y."/>
            <person name="Kawashima T."/>
            <person name="Kennedy M."/>
            <person name="Kinose K."/>
            <person name="Kinoshita T."/>
            <person name="Kohara Y."/>
            <person name="Koide E."/>
            <person name="Komatsu K."/>
            <person name="Kopischke S."/>
            <person name="Kubo M."/>
            <person name="Kyozuka J."/>
            <person name="Lagercrantz U."/>
            <person name="Lin S."/>
            <person name="Lindquist E."/>
            <person name="Lipzen A."/>
            <person name="Lu C."/>
            <person name="Luna E."/>
            <person name="Martienssen R."/>
            <person name="Minamino N."/>
            <person name="Mizutani M."/>
            <person name="Mizutani M."/>
            <person name="Mochizuki N."/>
            <person name="Monte I."/>
            <person name="Mosher R."/>
            <person name="Nagasaki H."/>
            <person name="Nakagami H."/>
            <person name="Naramoto S."/>
            <person name="Nishitani K."/>
            <person name="Ohtani M."/>
            <person name="Okamoto T."/>
            <person name="Okumura M."/>
            <person name="Phillips J."/>
            <person name="Pollak B."/>
            <person name="Reinders A."/>
            <person name="Roevekamp M."/>
            <person name="Sano R."/>
            <person name="Sawa S."/>
            <person name="Schmid M."/>
            <person name="Shirakawa M."/>
            <person name="Solano R."/>
            <person name="Spunde A."/>
            <person name="Suetsugu N."/>
            <person name="Sugano S."/>
            <person name="Sugiyama A."/>
            <person name="Sun R."/>
            <person name="Suzuki Y."/>
            <person name="Takenaka M."/>
            <person name="Takezawa D."/>
            <person name="Tomogane H."/>
            <person name="Tsuzuki M."/>
            <person name="Ueda T."/>
            <person name="Umeda M."/>
            <person name="Ward J."/>
            <person name="Watanabe Y."/>
            <person name="Yazaki K."/>
            <person name="Yokoyama R."/>
            <person name="Yoshitake Y."/>
            <person name="Yotsui I."/>
            <person name="Zachgo S."/>
            <person name="Schmutz J."/>
        </authorList>
    </citation>
    <scope>NUCLEOTIDE SEQUENCE [LARGE SCALE GENOMIC DNA]</scope>
    <source>
        <strain evidence="2">cv. B-3</strain>
    </source>
</reference>
<dbReference type="Proteomes" id="UP000264353">
    <property type="component" value="Chromosome A9"/>
</dbReference>
<protein>
    <submittedName>
        <fullName evidence="1">Uncharacterized protein</fullName>
    </submittedName>
</protein>
<evidence type="ECO:0000313" key="2">
    <source>
        <dbReference type="Proteomes" id="UP000264353"/>
    </source>
</evidence>
<proteinExistence type="predicted"/>
<dbReference type="EMBL" id="CM010636">
    <property type="protein sequence ID" value="RID47088.1"/>
    <property type="molecule type" value="Genomic_DNA"/>
</dbReference>
<evidence type="ECO:0000313" key="1">
    <source>
        <dbReference type="EMBL" id="RID47088.1"/>
    </source>
</evidence>